<dbReference type="InterPro" id="IPR009027">
    <property type="entry name" value="Ribosomal_bL9/RNase_H1_N"/>
</dbReference>
<evidence type="ECO:0000256" key="4">
    <source>
        <dbReference type="ARBA" id="ARBA00022980"/>
    </source>
</evidence>
<sequence>MLVLLQANVPNLGHIGDLVKVKSGYARNYLFPRDLAVLADERNKKLLDHQRRQAEAKKQKDLSIAKELAATISALSLTIQKPVGEEDKIFGTVTTQELAEAFRAAGHDIDRRMITILDDIKLVGVYKGSVKLHPEVVAQFNIWVVAQN</sequence>
<dbReference type="OrthoDB" id="5294080at2"/>
<evidence type="ECO:0000256" key="1">
    <source>
        <dbReference type="ARBA" id="ARBA00010605"/>
    </source>
</evidence>
<dbReference type="GO" id="GO:1990904">
    <property type="term" value="C:ribonucleoprotein complex"/>
    <property type="evidence" value="ECO:0007669"/>
    <property type="project" value="UniProtKB-KW"/>
</dbReference>
<dbReference type="InterPro" id="IPR036935">
    <property type="entry name" value="Ribosomal_bL9_N_sf"/>
</dbReference>
<dbReference type="GO" id="GO:0003735">
    <property type="term" value="F:structural constituent of ribosome"/>
    <property type="evidence" value="ECO:0007669"/>
    <property type="project" value="InterPro"/>
</dbReference>
<comment type="similarity">
    <text evidence="1 7">Belongs to the bacterial ribosomal protein bL9 family.</text>
</comment>
<name>A0A1L4D262_9BACT</name>
<evidence type="ECO:0000256" key="2">
    <source>
        <dbReference type="ARBA" id="ARBA00022730"/>
    </source>
</evidence>
<dbReference type="InterPro" id="IPR020069">
    <property type="entry name" value="Ribosomal_bL9_C"/>
</dbReference>
<feature type="domain" description="Ribosomal protein L9" evidence="8">
    <location>
        <begin position="1"/>
        <end position="46"/>
    </location>
</feature>
<dbReference type="KEGG" id="saqi:AXG55_10330"/>
<gene>
    <name evidence="7" type="primary">rplI</name>
    <name evidence="10" type="ORF">AXG55_10330</name>
</gene>
<dbReference type="InterPro" id="IPR036791">
    <property type="entry name" value="Ribosomal_bL9_C_sf"/>
</dbReference>
<evidence type="ECO:0000313" key="10">
    <source>
        <dbReference type="EMBL" id="APJ04280.1"/>
    </source>
</evidence>
<dbReference type="AlphaFoldDB" id="A0A1L4D262"/>
<dbReference type="RefSeq" id="WP_148698036.1">
    <property type="nucleotide sequence ID" value="NZ_CP017834.1"/>
</dbReference>
<proteinExistence type="inferred from homology"/>
<feature type="domain" description="Large ribosomal subunit protein bL9 C-terminal" evidence="9">
    <location>
        <begin position="65"/>
        <end position="146"/>
    </location>
</feature>
<evidence type="ECO:0000256" key="7">
    <source>
        <dbReference type="HAMAP-Rule" id="MF_00503"/>
    </source>
</evidence>
<dbReference type="GO" id="GO:0006412">
    <property type="term" value="P:translation"/>
    <property type="evidence" value="ECO:0007669"/>
    <property type="project" value="UniProtKB-UniRule"/>
</dbReference>
<keyword evidence="2 7" id="KW-0699">rRNA-binding</keyword>
<dbReference type="InterPro" id="IPR020594">
    <property type="entry name" value="Ribosomal_bL9_bac/chp"/>
</dbReference>
<evidence type="ECO:0000256" key="6">
    <source>
        <dbReference type="ARBA" id="ARBA00035292"/>
    </source>
</evidence>
<dbReference type="STRING" id="1915309.AXG55_10330"/>
<evidence type="ECO:0000259" key="9">
    <source>
        <dbReference type="Pfam" id="PF03948"/>
    </source>
</evidence>
<protein>
    <recommendedName>
        <fullName evidence="6 7">Large ribosomal subunit protein bL9</fullName>
    </recommendedName>
</protein>
<dbReference type="GO" id="GO:0005840">
    <property type="term" value="C:ribosome"/>
    <property type="evidence" value="ECO:0007669"/>
    <property type="project" value="UniProtKB-KW"/>
</dbReference>
<dbReference type="HAMAP" id="MF_00503">
    <property type="entry name" value="Ribosomal_bL9"/>
    <property type="match status" value="1"/>
</dbReference>
<dbReference type="Proteomes" id="UP000184731">
    <property type="component" value="Chromosome"/>
</dbReference>
<dbReference type="Pfam" id="PF01281">
    <property type="entry name" value="Ribosomal_L9_N"/>
    <property type="match status" value="1"/>
</dbReference>
<keyword evidence="4 7" id="KW-0689">Ribosomal protein</keyword>
<dbReference type="InterPro" id="IPR000244">
    <property type="entry name" value="Ribosomal_bL9"/>
</dbReference>
<dbReference type="NCBIfam" id="TIGR00158">
    <property type="entry name" value="L9"/>
    <property type="match status" value="1"/>
</dbReference>
<dbReference type="PANTHER" id="PTHR21368">
    <property type="entry name" value="50S RIBOSOMAL PROTEIN L9"/>
    <property type="match status" value="1"/>
</dbReference>
<reference evidence="10 11" key="1">
    <citation type="submission" date="2016-10" db="EMBL/GenBank/DDBJ databases">
        <title>Silvanigrella aquatica sp. nov., isolated from a freshwater lake located in the Black Forest, Germany, description of Silvanigrellaceae fam. nov., Silvanigrellales ord. nov., reclassification of the order Bdellovibrionales in the class Oligoflexia, reclassification of the families Bacteriovoracaceae and Halobacteriovoraceae in the new order Bacteriovoracales ord. nov., and reclassification of the family Pseudobacteriovoracaceae in the order Oligoflexiales.</title>
        <authorList>
            <person name="Hahn M.W."/>
            <person name="Schmidt J."/>
            <person name="Koll U."/>
            <person name="Rohde M."/>
            <person name="Verbag S."/>
            <person name="Pitt A."/>
            <person name="Nakai R."/>
            <person name="Naganuma T."/>
            <person name="Lang E."/>
        </authorList>
    </citation>
    <scope>NUCLEOTIDE SEQUENCE [LARGE SCALE GENOMIC DNA]</scope>
    <source>
        <strain evidence="10 11">MWH-Nonnen-W8red</strain>
    </source>
</reference>
<evidence type="ECO:0000256" key="3">
    <source>
        <dbReference type="ARBA" id="ARBA00022884"/>
    </source>
</evidence>
<dbReference type="Gene3D" id="3.40.5.10">
    <property type="entry name" value="Ribosomal protein L9, N-terminal domain"/>
    <property type="match status" value="1"/>
</dbReference>
<dbReference type="InterPro" id="IPR020070">
    <property type="entry name" value="Ribosomal_bL9_N"/>
</dbReference>
<evidence type="ECO:0000313" key="11">
    <source>
        <dbReference type="Proteomes" id="UP000184731"/>
    </source>
</evidence>
<accession>A0A1L4D262</accession>
<dbReference type="SUPFAM" id="SSF55658">
    <property type="entry name" value="L9 N-domain-like"/>
    <property type="match status" value="1"/>
</dbReference>
<keyword evidence="3 7" id="KW-0694">RNA-binding</keyword>
<organism evidence="10 11">
    <name type="scientific">Silvanigrella aquatica</name>
    <dbReference type="NCBI Taxonomy" id="1915309"/>
    <lineage>
        <taxon>Bacteria</taxon>
        <taxon>Pseudomonadati</taxon>
        <taxon>Bdellovibrionota</taxon>
        <taxon>Oligoflexia</taxon>
        <taxon>Silvanigrellales</taxon>
        <taxon>Silvanigrellaceae</taxon>
        <taxon>Silvanigrella</taxon>
    </lineage>
</organism>
<dbReference type="SUPFAM" id="SSF55653">
    <property type="entry name" value="Ribosomal protein L9 C-domain"/>
    <property type="match status" value="1"/>
</dbReference>
<keyword evidence="5 7" id="KW-0687">Ribonucleoprotein</keyword>
<comment type="function">
    <text evidence="7">Binds to the 23S rRNA.</text>
</comment>
<evidence type="ECO:0000256" key="5">
    <source>
        <dbReference type="ARBA" id="ARBA00023274"/>
    </source>
</evidence>
<keyword evidence="11" id="KW-1185">Reference proteome</keyword>
<evidence type="ECO:0000259" key="8">
    <source>
        <dbReference type="Pfam" id="PF01281"/>
    </source>
</evidence>
<dbReference type="Pfam" id="PF03948">
    <property type="entry name" value="Ribosomal_L9_C"/>
    <property type="match status" value="1"/>
</dbReference>
<dbReference type="EMBL" id="CP017834">
    <property type="protein sequence ID" value="APJ04280.1"/>
    <property type="molecule type" value="Genomic_DNA"/>
</dbReference>
<dbReference type="Gene3D" id="3.10.430.100">
    <property type="entry name" value="Ribosomal protein L9, C-terminal domain"/>
    <property type="match status" value="1"/>
</dbReference>
<dbReference type="GO" id="GO:0019843">
    <property type="term" value="F:rRNA binding"/>
    <property type="evidence" value="ECO:0007669"/>
    <property type="project" value="UniProtKB-UniRule"/>
</dbReference>